<organism evidence="3 4">
    <name type="scientific">Methanogenium organophilum</name>
    <dbReference type="NCBI Taxonomy" id="2199"/>
    <lineage>
        <taxon>Archaea</taxon>
        <taxon>Methanobacteriati</taxon>
        <taxon>Methanobacteriota</taxon>
        <taxon>Stenosarchaea group</taxon>
        <taxon>Methanomicrobia</taxon>
        <taxon>Methanomicrobiales</taxon>
        <taxon>Methanomicrobiaceae</taxon>
        <taxon>Methanogenium</taxon>
    </lineage>
</organism>
<keyword evidence="1" id="KW-0067">ATP-binding</keyword>
<dbReference type="NCBIfam" id="NF040725">
    <property type="entry name" value="panto_kin_Meth"/>
    <property type="match status" value="1"/>
</dbReference>
<dbReference type="PANTHER" id="PTHR42282">
    <property type="entry name" value="PANTOATE KINASE-RELATED"/>
    <property type="match status" value="1"/>
</dbReference>
<dbReference type="PANTHER" id="PTHR42282:SF1">
    <property type="entry name" value="PANTOATE KINASE"/>
    <property type="match status" value="1"/>
</dbReference>
<dbReference type="HAMAP" id="MF_02223">
    <property type="entry name" value="Pantoate_kinase"/>
    <property type="match status" value="1"/>
</dbReference>
<keyword evidence="4" id="KW-1185">Reference proteome</keyword>
<comment type="similarity">
    <text evidence="1">Belongs to the GHMP kinase family. PoK subfamily.</text>
</comment>
<reference evidence="3" key="1">
    <citation type="submission" date="2022-11" db="EMBL/GenBank/DDBJ databases">
        <title>Complete genome sequence of Methanogenium organophilum DSM 3596.</title>
        <authorList>
            <person name="Chen S.-C."/>
            <person name="Lai S.-J."/>
            <person name="You Y.-T."/>
        </authorList>
    </citation>
    <scope>NUCLEOTIDE SEQUENCE</scope>
    <source>
        <strain evidence="3">DSM 3596</strain>
    </source>
</reference>
<comment type="catalytic activity">
    <reaction evidence="1">
        <text>(R)-pantoate + ATP = (R)-4-phosphopantoate + ADP + H(+)</text>
        <dbReference type="Rhea" id="RHEA:28246"/>
        <dbReference type="ChEBI" id="CHEBI:15378"/>
        <dbReference type="ChEBI" id="CHEBI:15980"/>
        <dbReference type="ChEBI" id="CHEBI:30616"/>
        <dbReference type="ChEBI" id="CHEBI:61294"/>
        <dbReference type="ChEBI" id="CHEBI:456216"/>
        <dbReference type="EC" id="2.7.1.169"/>
    </reaction>
</comment>
<comment type="function">
    <text evidence="1">Phosphorylates (R)-pantoate to form (R)-4-phosphopantoate in the CoA biosynthesis pathway.</text>
</comment>
<name>A0A9X9T8H3_METOG</name>
<dbReference type="RefSeq" id="WP_268186369.1">
    <property type="nucleotide sequence ID" value="NZ_CP113361.1"/>
</dbReference>
<keyword evidence="1 3" id="KW-0418">Kinase</keyword>
<keyword evidence="1" id="KW-0173">Coenzyme A biosynthesis</keyword>
<gene>
    <name evidence="3" type="ORF">OU421_12160</name>
</gene>
<sequence length="286" mass="29729">MAESAVGFSPGHISGYFRRFDGDSMESTGSCGGGIVIDKGVYAVVTPARETSVSVNVARSADEDTCIARTSPPIEYALERLGVTATVKTITSLPPGAGFGLSAAALLATLTAANALFETGLTDDAIARLAHISELEHQTGLGDVAACTGGGIVCRKEPGISSSIIRMNGSGVTLSALSYGGLSTADVITSPAQMARVKEAYSAECAKSPQDFFRISREFAEKSGLIPEEIRPILDACDEHGIPASMTMLGKGVFALGDQSFSVLSEFGIPCELHVAEEGFRLIEVK</sequence>
<dbReference type="EC" id="2.7.1.169" evidence="1"/>
<dbReference type="InterPro" id="IPR020568">
    <property type="entry name" value="Ribosomal_Su5_D2-typ_SF"/>
</dbReference>
<dbReference type="InterPro" id="IPR054946">
    <property type="entry name" value="Panto_kinase"/>
</dbReference>
<evidence type="ECO:0000313" key="4">
    <source>
        <dbReference type="Proteomes" id="UP001163096"/>
    </source>
</evidence>
<dbReference type="AlphaFoldDB" id="A0A9X9T8H3"/>
<comment type="pathway">
    <text evidence="1">Cofactor biosynthesis; coenzyme A biosynthesis.</text>
</comment>
<dbReference type="GeneID" id="76835868"/>
<feature type="domain" description="GHMP kinase N-terminal" evidence="2">
    <location>
        <begin position="77"/>
        <end position="151"/>
    </location>
</feature>
<dbReference type="GO" id="GO:0016301">
    <property type="term" value="F:kinase activity"/>
    <property type="evidence" value="ECO:0007669"/>
    <property type="project" value="UniProtKB-UniRule"/>
</dbReference>
<dbReference type="PIRSF" id="PIRSF016896">
    <property type="entry name" value="GHMP_arc_MJ0969"/>
    <property type="match status" value="1"/>
</dbReference>
<protein>
    <recommendedName>
        <fullName evidence="1">Pantoate kinase</fullName>
        <shortName evidence="1">PoK</shortName>
        <ecNumber evidence="1">2.7.1.169</ecNumber>
    </recommendedName>
</protein>
<dbReference type="SUPFAM" id="SSF54211">
    <property type="entry name" value="Ribosomal protein S5 domain 2-like"/>
    <property type="match status" value="1"/>
</dbReference>
<dbReference type="KEGG" id="mou:OU421_12160"/>
<dbReference type="GO" id="GO:0005524">
    <property type="term" value="F:ATP binding"/>
    <property type="evidence" value="ECO:0007669"/>
    <property type="project" value="UniProtKB-KW"/>
</dbReference>
<dbReference type="InterPro" id="IPR012043">
    <property type="entry name" value="PoK"/>
</dbReference>
<evidence type="ECO:0000313" key="3">
    <source>
        <dbReference type="EMBL" id="WAI01152.1"/>
    </source>
</evidence>
<evidence type="ECO:0000256" key="1">
    <source>
        <dbReference type="HAMAP-Rule" id="MF_02223"/>
    </source>
</evidence>
<dbReference type="Gene3D" id="3.30.230.10">
    <property type="match status" value="1"/>
</dbReference>
<evidence type="ECO:0000259" key="2">
    <source>
        <dbReference type="Pfam" id="PF00288"/>
    </source>
</evidence>
<accession>A0A9X9T8H3</accession>
<keyword evidence="1 3" id="KW-0808">Transferase</keyword>
<dbReference type="Proteomes" id="UP001163096">
    <property type="component" value="Chromosome"/>
</dbReference>
<dbReference type="Pfam" id="PF00288">
    <property type="entry name" value="GHMP_kinases_N"/>
    <property type="match status" value="1"/>
</dbReference>
<keyword evidence="1" id="KW-0547">Nucleotide-binding</keyword>
<dbReference type="InterPro" id="IPR006204">
    <property type="entry name" value="GHMP_kinase_N_dom"/>
</dbReference>
<dbReference type="GO" id="GO:0015937">
    <property type="term" value="P:coenzyme A biosynthetic process"/>
    <property type="evidence" value="ECO:0007669"/>
    <property type="project" value="UniProtKB-UniRule"/>
</dbReference>
<dbReference type="EMBL" id="CP113361">
    <property type="protein sequence ID" value="WAI01152.1"/>
    <property type="molecule type" value="Genomic_DNA"/>
</dbReference>
<proteinExistence type="inferred from homology"/>
<dbReference type="InterPro" id="IPR014721">
    <property type="entry name" value="Ribsml_uS5_D2-typ_fold_subgr"/>
</dbReference>